<feature type="transmembrane region" description="Helical" evidence="1">
    <location>
        <begin position="34"/>
        <end position="52"/>
    </location>
</feature>
<keyword evidence="1" id="KW-1133">Transmembrane helix</keyword>
<comment type="caution">
    <text evidence="2">The sequence shown here is derived from an EMBL/GenBank/DDBJ whole genome shotgun (WGS) entry which is preliminary data.</text>
</comment>
<gene>
    <name evidence="2" type="ORF">UX47_C0001G0181</name>
</gene>
<dbReference type="AlphaFoldDB" id="A0A0G1RV93"/>
<dbReference type="EMBL" id="LCMI01000001">
    <property type="protein sequence ID" value="KKU33898.1"/>
    <property type="molecule type" value="Genomic_DNA"/>
</dbReference>
<evidence type="ECO:0000313" key="2">
    <source>
        <dbReference type="EMBL" id="KKU33898.1"/>
    </source>
</evidence>
<keyword evidence="1" id="KW-0472">Membrane</keyword>
<feature type="transmembrane region" description="Helical" evidence="1">
    <location>
        <begin position="64"/>
        <end position="82"/>
    </location>
</feature>
<keyword evidence="1" id="KW-0812">Transmembrane</keyword>
<evidence type="ECO:0000313" key="3">
    <source>
        <dbReference type="Proteomes" id="UP000034794"/>
    </source>
</evidence>
<proteinExistence type="predicted"/>
<accession>A0A0G1RV93</accession>
<organism evidence="2 3">
    <name type="scientific">Candidatus Collierbacteria bacterium GW2011_GWA2_46_26</name>
    <dbReference type="NCBI Taxonomy" id="1618381"/>
    <lineage>
        <taxon>Bacteria</taxon>
        <taxon>Candidatus Collieribacteriota</taxon>
    </lineage>
</organism>
<evidence type="ECO:0000256" key="1">
    <source>
        <dbReference type="SAM" id="Phobius"/>
    </source>
</evidence>
<protein>
    <submittedName>
        <fullName evidence="2">Uncharacterized protein</fullName>
    </submittedName>
</protein>
<sequence length="83" mass="9445">MKKPIGKIVDYLILSLLVSTAILLTLIFNGNRTYQLITIIGVSLIYIIWGITHHFKEHTFYPQIILEYLLFALLGCVIVIGLL</sequence>
<feature type="transmembrane region" description="Helical" evidence="1">
    <location>
        <begin position="9"/>
        <end position="28"/>
    </location>
</feature>
<name>A0A0G1RV93_9BACT</name>
<dbReference type="Proteomes" id="UP000034794">
    <property type="component" value="Unassembled WGS sequence"/>
</dbReference>
<reference evidence="2 3" key="1">
    <citation type="journal article" date="2015" name="Nature">
        <title>rRNA introns, odd ribosomes, and small enigmatic genomes across a large radiation of phyla.</title>
        <authorList>
            <person name="Brown C.T."/>
            <person name="Hug L.A."/>
            <person name="Thomas B.C."/>
            <person name="Sharon I."/>
            <person name="Castelle C.J."/>
            <person name="Singh A."/>
            <person name="Wilkins M.J."/>
            <person name="Williams K.H."/>
            <person name="Banfield J.F."/>
        </authorList>
    </citation>
    <scope>NUCLEOTIDE SEQUENCE [LARGE SCALE GENOMIC DNA]</scope>
</reference>